<keyword evidence="8" id="KW-0238">DNA-binding</keyword>
<evidence type="ECO:0000256" key="11">
    <source>
        <dbReference type="ARBA" id="ARBA00023242"/>
    </source>
</evidence>
<dbReference type="OrthoDB" id="4096268at2759"/>
<comment type="subcellular location">
    <subcellularLocation>
        <location evidence="1">Nucleus speckle</location>
    </subcellularLocation>
</comment>
<dbReference type="PANTHER" id="PTHR23308">
    <property type="entry name" value="NUCLEAR INHIBITOR OF PROTEIN PHOSPHATASE-1"/>
    <property type="match status" value="1"/>
</dbReference>
<evidence type="ECO:0000256" key="7">
    <source>
        <dbReference type="ARBA" id="ARBA00023015"/>
    </source>
</evidence>
<dbReference type="CDD" id="cd22674">
    <property type="entry name" value="FHA_PPP1R8"/>
    <property type="match status" value="1"/>
</dbReference>
<dbReference type="GO" id="GO:0006397">
    <property type="term" value="P:mRNA processing"/>
    <property type="evidence" value="ECO:0007669"/>
    <property type="project" value="UniProtKB-KW"/>
</dbReference>
<proteinExistence type="predicted"/>
<feature type="region of interest" description="Disordered" evidence="14">
    <location>
        <begin position="312"/>
        <end position="351"/>
    </location>
</feature>
<reference evidence="16" key="1">
    <citation type="submission" date="2021-10" db="EMBL/GenBank/DDBJ databases">
        <title>Tropical sea cucumber genome reveals ecological adaptation and Cuvierian tubules defense mechanism.</title>
        <authorList>
            <person name="Chen T."/>
        </authorList>
    </citation>
    <scope>NUCLEOTIDE SEQUENCE</scope>
    <source>
        <strain evidence="16">Nanhai2018</strain>
        <tissue evidence="16">Muscle</tissue>
    </source>
</reference>
<evidence type="ECO:0000256" key="6">
    <source>
        <dbReference type="ARBA" id="ARBA00022884"/>
    </source>
</evidence>
<evidence type="ECO:0000256" key="8">
    <source>
        <dbReference type="ARBA" id="ARBA00023125"/>
    </source>
</evidence>
<dbReference type="GO" id="GO:0003677">
    <property type="term" value="F:DNA binding"/>
    <property type="evidence" value="ECO:0007669"/>
    <property type="project" value="UniProtKB-KW"/>
</dbReference>
<dbReference type="GO" id="GO:0003723">
    <property type="term" value="F:RNA binding"/>
    <property type="evidence" value="ECO:0007669"/>
    <property type="project" value="UniProtKB-KW"/>
</dbReference>
<keyword evidence="3" id="KW-0597">Phosphoprotein</keyword>
<dbReference type="EMBL" id="JAIZAY010000011">
    <property type="protein sequence ID" value="KAJ8033006.1"/>
    <property type="molecule type" value="Genomic_DNA"/>
</dbReference>
<dbReference type="InterPro" id="IPR008984">
    <property type="entry name" value="SMAD_FHA_dom_sf"/>
</dbReference>
<keyword evidence="6" id="KW-0694">RNA-binding</keyword>
<protein>
    <recommendedName>
        <fullName evidence="12">Nuclear inhibitor of protein phosphatase 1</fullName>
    </recommendedName>
    <alternativeName>
        <fullName evidence="13">Protein phosphatase 1 regulatory inhibitor subunit 8</fullName>
    </alternativeName>
</protein>
<evidence type="ECO:0000256" key="12">
    <source>
        <dbReference type="ARBA" id="ARBA00068386"/>
    </source>
</evidence>
<dbReference type="AlphaFoldDB" id="A0A9Q1BUV9"/>
<evidence type="ECO:0000313" key="16">
    <source>
        <dbReference type="EMBL" id="KAJ8033006.1"/>
    </source>
</evidence>
<keyword evidence="4" id="KW-0507">mRNA processing</keyword>
<dbReference type="SUPFAM" id="SSF49879">
    <property type="entry name" value="SMAD/FHA domain"/>
    <property type="match status" value="1"/>
</dbReference>
<dbReference type="GO" id="GO:0016607">
    <property type="term" value="C:nuclear speck"/>
    <property type="evidence" value="ECO:0007669"/>
    <property type="project" value="UniProtKB-SubCell"/>
</dbReference>
<dbReference type="Gene3D" id="6.10.250.1290">
    <property type="match status" value="1"/>
</dbReference>
<keyword evidence="10" id="KW-0508">mRNA splicing</keyword>
<evidence type="ECO:0000256" key="10">
    <source>
        <dbReference type="ARBA" id="ARBA00023187"/>
    </source>
</evidence>
<evidence type="ECO:0000256" key="14">
    <source>
        <dbReference type="SAM" id="MobiDB-lite"/>
    </source>
</evidence>
<accession>A0A9Q1BUV9</accession>
<keyword evidence="17" id="KW-1185">Reference proteome</keyword>
<dbReference type="Gene3D" id="2.60.200.20">
    <property type="match status" value="1"/>
</dbReference>
<sequence length="351" mass="38988">MSKKSSNQSVQNAYEVPSWAGKPPPGLHLDVLKDGRMIEKMMIDDKNCYLFGRNSQVCDFVLDHTSCSRVHASLLYHKHLKRSFLVDLGSTHGTFLGSIRLERQKPQQVQLNNTLHFGASTRSYILREKPQSLSQGADEVPQKTEGMSDEEMTAGLLGLPEEETELNNLTEFNTAHNKRIGAVGVEDTAITPEIPRTKRKRKLSHVSFSDEDVIINPEDIDPTVGRFRNLVQTSVIPLKVKYNKKKSDAGAIMPADTKPEGYGRLSLYDDLPMEEKTSPTTPTSPSFGFISSTILGLKNAPNLAPDVGMEPTPVQPINPNPVTIMAEPEPKKKKYMKEAWPGKKPTPSLLL</sequence>
<keyword evidence="2" id="KW-0678">Repressor</keyword>
<comment type="caution">
    <text evidence="16">The sequence shown here is derived from an EMBL/GenBank/DDBJ whole genome shotgun (WGS) entry which is preliminary data.</text>
</comment>
<dbReference type="InterPro" id="IPR050923">
    <property type="entry name" value="Cell_Proc_Reg/RNA_Proc"/>
</dbReference>
<dbReference type="InterPro" id="IPR000253">
    <property type="entry name" value="FHA_dom"/>
</dbReference>
<organism evidence="16 17">
    <name type="scientific">Holothuria leucospilota</name>
    <name type="common">Black long sea cucumber</name>
    <name type="synonym">Mertensiothuria leucospilota</name>
    <dbReference type="NCBI Taxonomy" id="206669"/>
    <lineage>
        <taxon>Eukaryota</taxon>
        <taxon>Metazoa</taxon>
        <taxon>Echinodermata</taxon>
        <taxon>Eleutherozoa</taxon>
        <taxon>Echinozoa</taxon>
        <taxon>Holothuroidea</taxon>
        <taxon>Aspidochirotacea</taxon>
        <taxon>Aspidochirotida</taxon>
        <taxon>Holothuriidae</taxon>
        <taxon>Holothuria</taxon>
    </lineage>
</organism>
<keyword evidence="7" id="KW-0805">Transcription regulation</keyword>
<dbReference type="PROSITE" id="PS50006">
    <property type="entry name" value="FHA_DOMAIN"/>
    <property type="match status" value="1"/>
</dbReference>
<keyword evidence="9" id="KW-0804">Transcription</keyword>
<dbReference type="SMART" id="SM00240">
    <property type="entry name" value="FHA"/>
    <property type="match status" value="1"/>
</dbReference>
<name>A0A9Q1BUV9_HOLLE</name>
<evidence type="ECO:0000256" key="13">
    <source>
        <dbReference type="ARBA" id="ARBA00077703"/>
    </source>
</evidence>
<evidence type="ECO:0000256" key="2">
    <source>
        <dbReference type="ARBA" id="ARBA00022491"/>
    </source>
</evidence>
<evidence type="ECO:0000256" key="1">
    <source>
        <dbReference type="ARBA" id="ARBA00004324"/>
    </source>
</evidence>
<feature type="domain" description="FHA" evidence="15">
    <location>
        <begin position="49"/>
        <end position="101"/>
    </location>
</feature>
<evidence type="ECO:0000313" key="17">
    <source>
        <dbReference type="Proteomes" id="UP001152320"/>
    </source>
</evidence>
<evidence type="ECO:0000256" key="5">
    <source>
        <dbReference type="ARBA" id="ARBA00022728"/>
    </source>
</evidence>
<evidence type="ECO:0000259" key="15">
    <source>
        <dbReference type="PROSITE" id="PS50006"/>
    </source>
</evidence>
<dbReference type="Pfam" id="PF00498">
    <property type="entry name" value="FHA"/>
    <property type="match status" value="1"/>
</dbReference>
<evidence type="ECO:0000256" key="9">
    <source>
        <dbReference type="ARBA" id="ARBA00023163"/>
    </source>
</evidence>
<dbReference type="GO" id="GO:0008380">
    <property type="term" value="P:RNA splicing"/>
    <property type="evidence" value="ECO:0007669"/>
    <property type="project" value="UniProtKB-KW"/>
</dbReference>
<evidence type="ECO:0000256" key="4">
    <source>
        <dbReference type="ARBA" id="ARBA00022664"/>
    </source>
</evidence>
<keyword evidence="11" id="KW-0539">Nucleus</keyword>
<keyword evidence="5" id="KW-0747">Spliceosome</keyword>
<gene>
    <name evidence="16" type="ORF">HOLleu_23120</name>
</gene>
<dbReference type="GO" id="GO:0005681">
    <property type="term" value="C:spliceosomal complex"/>
    <property type="evidence" value="ECO:0007669"/>
    <property type="project" value="UniProtKB-KW"/>
</dbReference>
<dbReference type="Proteomes" id="UP001152320">
    <property type="component" value="Chromosome 11"/>
</dbReference>
<evidence type="ECO:0000256" key="3">
    <source>
        <dbReference type="ARBA" id="ARBA00022553"/>
    </source>
</evidence>
<dbReference type="FunFam" id="2.60.200.20:FF:000012">
    <property type="entry name" value="Nuclear inhibitor of protein phosphatase 1"/>
    <property type="match status" value="1"/>
</dbReference>